<organism evidence="1 2">
    <name type="scientific">Triparma retinervis</name>
    <dbReference type="NCBI Taxonomy" id="2557542"/>
    <lineage>
        <taxon>Eukaryota</taxon>
        <taxon>Sar</taxon>
        <taxon>Stramenopiles</taxon>
        <taxon>Ochrophyta</taxon>
        <taxon>Bolidophyceae</taxon>
        <taxon>Parmales</taxon>
        <taxon>Triparmaceae</taxon>
        <taxon>Triparma</taxon>
    </lineage>
</organism>
<proteinExistence type="predicted"/>
<feature type="non-terminal residue" evidence="1">
    <location>
        <position position="67"/>
    </location>
</feature>
<name>A0A9W7G6C8_9STRA</name>
<accession>A0A9W7G6C8</accession>
<dbReference type="Proteomes" id="UP001165082">
    <property type="component" value="Unassembled WGS sequence"/>
</dbReference>
<sequence length="67" mass="7202">MSQTLPAAVTLIETGQVRMGPTVVTDPSMLVTRGMEDFVGWTEGGKIERSVKKYNGKLDDFDLGGLG</sequence>
<comment type="caution">
    <text evidence="1">The sequence shown here is derived from an EMBL/GenBank/DDBJ whole genome shotgun (WGS) entry which is preliminary data.</text>
</comment>
<dbReference type="EMBL" id="BRXZ01007790">
    <property type="protein sequence ID" value="GMI34150.1"/>
    <property type="molecule type" value="Genomic_DNA"/>
</dbReference>
<keyword evidence="2" id="KW-1185">Reference proteome</keyword>
<evidence type="ECO:0000313" key="1">
    <source>
        <dbReference type="EMBL" id="GMI34150.1"/>
    </source>
</evidence>
<evidence type="ECO:0000313" key="2">
    <source>
        <dbReference type="Proteomes" id="UP001165082"/>
    </source>
</evidence>
<dbReference type="AlphaFoldDB" id="A0A9W7G6C8"/>
<dbReference type="OrthoDB" id="10248812at2759"/>
<protein>
    <submittedName>
        <fullName evidence="1">Uncharacterized protein</fullName>
    </submittedName>
</protein>
<reference evidence="1" key="1">
    <citation type="submission" date="2022-07" db="EMBL/GenBank/DDBJ databases">
        <title>Genome analysis of Parmales, a sister group of diatoms, reveals the evolutionary specialization of diatoms from phago-mixotrophs to photoautotrophs.</title>
        <authorList>
            <person name="Ban H."/>
            <person name="Sato S."/>
            <person name="Yoshikawa S."/>
            <person name="Kazumasa Y."/>
            <person name="Nakamura Y."/>
            <person name="Ichinomiya M."/>
            <person name="Saitoh K."/>
            <person name="Sato N."/>
            <person name="Blanc-Mathieu R."/>
            <person name="Endo H."/>
            <person name="Kuwata A."/>
            <person name="Ogata H."/>
        </authorList>
    </citation>
    <scope>NUCLEOTIDE SEQUENCE</scope>
</reference>
<dbReference type="SUPFAM" id="SSF55174">
    <property type="entry name" value="Alpha-L RNA-binding motif"/>
    <property type="match status" value="1"/>
</dbReference>
<gene>
    <name evidence="1" type="ORF">TrRE_jg307</name>
</gene>